<feature type="domain" description="Acyl-protein synthetase LuxE" evidence="1">
    <location>
        <begin position="21"/>
        <end position="347"/>
    </location>
</feature>
<accession>A0A0P1G030</accession>
<dbReference type="Gene3D" id="3.40.50.12780">
    <property type="entry name" value="N-terminal domain of ligase-like"/>
    <property type="match status" value="1"/>
</dbReference>
<dbReference type="OrthoDB" id="3597198at2"/>
<gene>
    <name evidence="2" type="ORF">TRM7557_00087</name>
</gene>
<dbReference type="Pfam" id="PF04443">
    <property type="entry name" value="LuxE"/>
    <property type="match status" value="1"/>
</dbReference>
<protein>
    <submittedName>
        <fullName evidence="2">Acyl-protein synthetase, LuxE</fullName>
    </submittedName>
</protein>
<dbReference type="GO" id="GO:0047474">
    <property type="term" value="F:long-chain fatty acid--protein ligase activity"/>
    <property type="evidence" value="ECO:0007669"/>
    <property type="project" value="InterPro"/>
</dbReference>
<dbReference type="Proteomes" id="UP000052022">
    <property type="component" value="Unassembled WGS sequence"/>
</dbReference>
<proteinExistence type="predicted"/>
<keyword evidence="3" id="KW-1185">Reference proteome</keyword>
<dbReference type="STRING" id="928856.SAMN04488049_1333"/>
<name>A0A0P1G030_9RHOB</name>
<dbReference type="InterPro" id="IPR007534">
    <property type="entry name" value="LuxE"/>
</dbReference>
<evidence type="ECO:0000313" key="2">
    <source>
        <dbReference type="EMBL" id="CUH74802.1"/>
    </source>
</evidence>
<sequence length="351" mass="38822">MKDFDFPTATDERLARFQSLARHHYDACSAYRNIVDRWFGPSALSGRLEELPFLPAEIFKTHALKSVPEEEVFKVMKSSGTTSQLRSQIYLDRDTARAQSKALSSIVAGVLGKKRRPMLVIDCPAQIANRATFSARGAGILGFSTFATKKFFALNDDMSINHENIQAFLDCDADQSFLFGFTAIIWQEFLSKIDAHSFKEKAGAAVLLHGGGWKKLAAQNISSQTFGARVKERLPFVQSVHDYYGMVEQTGSIFLGCDQGYLHTNPYNHIICRDQNTLEPLPEGETGVLQVMSTLPTSYPGFSILTEDLGRVIGPGETMTAGVTHASTVFEVHGRMAQAEIRGCSDTYQGR</sequence>
<dbReference type="InterPro" id="IPR042099">
    <property type="entry name" value="ANL_N_sf"/>
</dbReference>
<evidence type="ECO:0000259" key="1">
    <source>
        <dbReference type="Pfam" id="PF04443"/>
    </source>
</evidence>
<dbReference type="AlphaFoldDB" id="A0A0P1G030"/>
<dbReference type="EMBL" id="CYSD01000002">
    <property type="protein sequence ID" value="CUH74802.1"/>
    <property type="molecule type" value="Genomic_DNA"/>
</dbReference>
<evidence type="ECO:0000313" key="3">
    <source>
        <dbReference type="Proteomes" id="UP000052022"/>
    </source>
</evidence>
<dbReference type="RefSeq" id="WP_058288252.1">
    <property type="nucleotide sequence ID" value="NZ_CYSD01000002.1"/>
</dbReference>
<organism evidence="2 3">
    <name type="scientific">Tritonibacter multivorans</name>
    <dbReference type="NCBI Taxonomy" id="928856"/>
    <lineage>
        <taxon>Bacteria</taxon>
        <taxon>Pseudomonadati</taxon>
        <taxon>Pseudomonadota</taxon>
        <taxon>Alphaproteobacteria</taxon>
        <taxon>Rhodobacterales</taxon>
        <taxon>Paracoccaceae</taxon>
        <taxon>Tritonibacter</taxon>
    </lineage>
</organism>
<dbReference type="GO" id="GO:0008218">
    <property type="term" value="P:bioluminescence"/>
    <property type="evidence" value="ECO:0007669"/>
    <property type="project" value="InterPro"/>
</dbReference>
<reference evidence="2 3" key="1">
    <citation type="submission" date="2015-09" db="EMBL/GenBank/DDBJ databases">
        <authorList>
            <consortium name="Swine Surveillance"/>
        </authorList>
    </citation>
    <scope>NUCLEOTIDE SEQUENCE [LARGE SCALE GENOMIC DNA]</scope>
    <source>
        <strain evidence="2 3">CECT 7557</strain>
    </source>
</reference>